<dbReference type="InterPro" id="IPR043993">
    <property type="entry name" value="T4SS_pilin"/>
</dbReference>
<dbReference type="AlphaFoldDB" id="A0A2G9YRD8"/>
<feature type="transmembrane region" description="Helical" evidence="2">
    <location>
        <begin position="282"/>
        <end position="302"/>
    </location>
</feature>
<sequence>MKKNKKDFKIFISKIILSLIGLSFFSMPITTKAISADYVFPNISKITITKGGQEITTFTQGDTVEITVKLNRTLNGNDEHLSVLASDTNIAFPVNRDNFCDLATEPDQHLFEIPPSNSSIYLRNNTDTFHIQWQSNTSTTTGQRKIFAATVINDGGQNIACGYNPNPGWTSPVNDQVANYVASIAEQSFTVNAAAGSGDTGTTGTTPLGVPGPPTTPSDSGIWTQIHCTASDNPITCNLAKIINVLLLFAGILAMLAIIYGGIQYMTAAGDQEKSSKAKRTLIAAIVGIVVIIISCAALMFIKTTLQ</sequence>
<gene>
    <name evidence="3" type="ORF">COX39_01155</name>
</gene>
<evidence type="ECO:0000256" key="1">
    <source>
        <dbReference type="SAM" id="MobiDB-lite"/>
    </source>
</evidence>
<name>A0A2G9YRD8_9BACT</name>
<proteinExistence type="predicted"/>
<evidence type="ECO:0000313" key="3">
    <source>
        <dbReference type="EMBL" id="PIP21800.1"/>
    </source>
</evidence>
<feature type="region of interest" description="Disordered" evidence="1">
    <location>
        <begin position="196"/>
        <end position="216"/>
    </location>
</feature>
<reference evidence="3 4" key="1">
    <citation type="submission" date="2017-09" db="EMBL/GenBank/DDBJ databases">
        <title>Depth-based differentiation of microbial function through sediment-hosted aquifers and enrichment of novel symbionts in the deep terrestrial subsurface.</title>
        <authorList>
            <person name="Probst A.J."/>
            <person name="Ladd B."/>
            <person name="Jarett J.K."/>
            <person name="Geller-Mcgrath D.E."/>
            <person name="Sieber C.M."/>
            <person name="Emerson J.B."/>
            <person name="Anantharaman K."/>
            <person name="Thomas B.C."/>
            <person name="Malmstrom R."/>
            <person name="Stieglmeier M."/>
            <person name="Klingl A."/>
            <person name="Woyke T."/>
            <person name="Ryan C.M."/>
            <person name="Banfield J.F."/>
        </authorList>
    </citation>
    <scope>NUCLEOTIDE SEQUENCE [LARGE SCALE GENOMIC DNA]</scope>
    <source>
        <strain evidence="3">CG23_combo_of_CG06-09_8_20_14_all_40_13</strain>
    </source>
</reference>
<protein>
    <submittedName>
        <fullName evidence="3">Uncharacterized protein</fullName>
    </submittedName>
</protein>
<keyword evidence="2" id="KW-0472">Membrane</keyword>
<comment type="caution">
    <text evidence="3">The sequence shown here is derived from an EMBL/GenBank/DDBJ whole genome shotgun (WGS) entry which is preliminary data.</text>
</comment>
<feature type="compositionally biased region" description="Low complexity" evidence="1">
    <location>
        <begin position="200"/>
        <end position="209"/>
    </location>
</feature>
<organism evidence="3 4">
    <name type="scientific">Candidatus Nealsonbacteria bacterium CG23_combo_of_CG06-09_8_20_14_all_40_13</name>
    <dbReference type="NCBI Taxonomy" id="1974724"/>
    <lineage>
        <taxon>Bacteria</taxon>
        <taxon>Candidatus Nealsoniibacteriota</taxon>
    </lineage>
</organism>
<feature type="transmembrane region" description="Helical" evidence="2">
    <location>
        <begin position="242"/>
        <end position="261"/>
    </location>
</feature>
<evidence type="ECO:0000313" key="4">
    <source>
        <dbReference type="Proteomes" id="UP000231567"/>
    </source>
</evidence>
<keyword evidence="2" id="KW-0812">Transmembrane</keyword>
<dbReference type="EMBL" id="PCRM01000017">
    <property type="protein sequence ID" value="PIP21800.1"/>
    <property type="molecule type" value="Genomic_DNA"/>
</dbReference>
<dbReference type="Proteomes" id="UP000231567">
    <property type="component" value="Unassembled WGS sequence"/>
</dbReference>
<keyword evidence="2" id="KW-1133">Transmembrane helix</keyword>
<accession>A0A2G9YRD8</accession>
<evidence type="ECO:0000256" key="2">
    <source>
        <dbReference type="SAM" id="Phobius"/>
    </source>
</evidence>
<dbReference type="Pfam" id="PF18895">
    <property type="entry name" value="T4SS_pilin"/>
    <property type="match status" value="1"/>
</dbReference>